<dbReference type="Proteomes" id="UP000542811">
    <property type="component" value="Unassembled WGS sequence"/>
</dbReference>
<comment type="caution">
    <text evidence="2">The sequence shown here is derived from an EMBL/GenBank/DDBJ whole genome shotgun (WGS) entry which is preliminary data.</text>
</comment>
<keyword evidence="3" id="KW-1185">Reference proteome</keyword>
<evidence type="ECO:0000256" key="1">
    <source>
        <dbReference type="SAM" id="MobiDB-lite"/>
    </source>
</evidence>
<protein>
    <submittedName>
        <fullName evidence="2">Uncharacterized protein</fullName>
    </submittedName>
</protein>
<reference evidence="2 3" key="1">
    <citation type="submission" date="2020-08" db="EMBL/GenBank/DDBJ databases">
        <title>Genomic Encyclopedia of Type Strains, Phase III (KMG-III): the genomes of soil and plant-associated and newly described type strains.</title>
        <authorList>
            <person name="Whitman W."/>
        </authorList>
    </citation>
    <scope>NUCLEOTIDE SEQUENCE [LARGE SCALE GENOMIC DNA]</scope>
    <source>
        <strain evidence="2 3">CECT 8280</strain>
    </source>
</reference>
<feature type="compositionally biased region" description="Pro residues" evidence="1">
    <location>
        <begin position="142"/>
        <end position="157"/>
    </location>
</feature>
<gene>
    <name evidence="2" type="ORF">FHS25_000534</name>
</gene>
<proteinExistence type="predicted"/>
<evidence type="ECO:0000313" key="2">
    <source>
        <dbReference type="EMBL" id="MBB3160102.1"/>
    </source>
</evidence>
<evidence type="ECO:0000313" key="3">
    <source>
        <dbReference type="Proteomes" id="UP000542811"/>
    </source>
</evidence>
<sequence length="187" mass="20832">MKSDKRAQHLVRLRTLSLVGCLARDTNPVCLSDRLPAWPIRIDALSLWTAQAMSHHQHQRRSARCQNFEKGTNNVRHHPTLRPSRPVLATLPGKRRQGCPLLETIVPGADEVKSSFEDEVKFYDPGENWSGVKCSACGADAPSPPPSTPSGPPPGTPAPRDFTRVLSRSLARHKTAAQFRPMRRIRH</sequence>
<name>A0ABR6G1I9_9HYPH</name>
<dbReference type="EMBL" id="JACHXX010000001">
    <property type="protein sequence ID" value="MBB3160102.1"/>
    <property type="molecule type" value="Genomic_DNA"/>
</dbReference>
<accession>A0ABR6G1I9</accession>
<feature type="region of interest" description="Disordered" evidence="1">
    <location>
        <begin position="137"/>
        <end position="161"/>
    </location>
</feature>
<organism evidence="2 3">
    <name type="scientific">Rhizobium laguerreae</name>
    <dbReference type="NCBI Taxonomy" id="1076926"/>
    <lineage>
        <taxon>Bacteria</taxon>
        <taxon>Pseudomonadati</taxon>
        <taxon>Pseudomonadota</taxon>
        <taxon>Alphaproteobacteria</taxon>
        <taxon>Hyphomicrobiales</taxon>
        <taxon>Rhizobiaceae</taxon>
        <taxon>Rhizobium/Agrobacterium group</taxon>
        <taxon>Rhizobium</taxon>
    </lineage>
</organism>